<dbReference type="AlphaFoldDB" id="A0A0B0IQ33"/>
<evidence type="ECO:0000256" key="9">
    <source>
        <dbReference type="RuleBase" id="RU003960"/>
    </source>
</evidence>
<evidence type="ECO:0000259" key="10">
    <source>
        <dbReference type="Pfam" id="PF00590"/>
    </source>
</evidence>
<keyword evidence="13" id="KW-1185">Reference proteome</keyword>
<dbReference type="GO" id="GO:0004852">
    <property type="term" value="F:uroporphyrinogen-III synthase activity"/>
    <property type="evidence" value="ECO:0007669"/>
    <property type="project" value="InterPro"/>
</dbReference>
<dbReference type="Gene3D" id="3.30.950.10">
    <property type="entry name" value="Methyltransferase, Cobalt-precorrin-4 Transmethylase, Domain 2"/>
    <property type="match status" value="1"/>
</dbReference>
<dbReference type="InterPro" id="IPR014777">
    <property type="entry name" value="4pyrrole_Mease_sub1"/>
</dbReference>
<dbReference type="STRING" id="333138.LQ50_00290"/>
<reference evidence="12 13" key="1">
    <citation type="submission" date="2014-09" db="EMBL/GenBank/DDBJ databases">
        <title>Genome sequencing and annotation of Bacillus Okhensis strain Kh10-101T.</title>
        <authorList>
            <person name="Prakash J.S."/>
        </authorList>
    </citation>
    <scope>NUCLEOTIDE SEQUENCE [LARGE SCALE GENOMIC DNA]</scope>
    <source>
        <strain evidence="13">Kh10-101T</strain>
    </source>
</reference>
<sequence length="489" mass="54612">MYKGYVYLIGAGPGDVRLMTVKGQQCLEKADVVLYDRLVNPLLLETTKPGAELVYCGKLPDRHLLRQEAINDLLVKYALEGKRVARLKGGDPSVFGRVGEEAAALEEAGVSYEIVPGITAGIGAATYAGVPVTHRDHGASFAVVTGHDKSPAGQPIIDWKGLATGVDTIAFYMGVKNLPYICEQLIEHGRSPKTPVLLVQWGTVGRQKTLTGDLATIAELVQKESFSNPAITLVGEVAKLRTKESWFERQPLFGKHILFGRTTEGPSEIASELTKLGADVFEYPRLLTKEDQLDADISFEQYDQIIFHSPKSVDWFFAQLRNKRIDIRSIHARFYGASKKSIKAIESFACLGFGVHEMIESDRRLVIASKNWETRERKRYDLYSEHDFFVSHTDEVIEQSNFTCQRILDEDRVDTIVFPSAEAVRMVTEQILACQETPETLSKRAEVICFGPETAKAAIELGYEVQHMLQKPSKEELVDMLKSNVKQSR</sequence>
<dbReference type="GO" id="GO:0019354">
    <property type="term" value="P:siroheme biosynthetic process"/>
    <property type="evidence" value="ECO:0007669"/>
    <property type="project" value="InterPro"/>
</dbReference>
<evidence type="ECO:0000256" key="4">
    <source>
        <dbReference type="ARBA" id="ARBA00022603"/>
    </source>
</evidence>
<dbReference type="Gene3D" id="3.40.1010.10">
    <property type="entry name" value="Cobalt-precorrin-4 Transmethylase, Domain 1"/>
    <property type="match status" value="1"/>
</dbReference>
<gene>
    <name evidence="12" type="ORF">LQ50_00290</name>
</gene>
<protein>
    <recommendedName>
        <fullName evidence="3">Uroporphyrinogen-III C-methyltransferase</fullName>
        <ecNumber evidence="2">2.1.1.107</ecNumber>
    </recommendedName>
    <alternativeName>
        <fullName evidence="8">Uroporphyrinogen III methylase</fullName>
    </alternativeName>
</protein>
<evidence type="ECO:0000256" key="6">
    <source>
        <dbReference type="ARBA" id="ARBA00022691"/>
    </source>
</evidence>
<evidence type="ECO:0000256" key="2">
    <source>
        <dbReference type="ARBA" id="ARBA00012162"/>
    </source>
</evidence>
<keyword evidence="6" id="KW-0949">S-adenosyl-L-methionine</keyword>
<dbReference type="InterPro" id="IPR003043">
    <property type="entry name" value="Uropor_MeTrfase_CS"/>
</dbReference>
<dbReference type="GO" id="GO:0004851">
    <property type="term" value="F:uroporphyrin-III C-methyltransferase activity"/>
    <property type="evidence" value="ECO:0007669"/>
    <property type="project" value="UniProtKB-EC"/>
</dbReference>
<dbReference type="RefSeq" id="WP_034624884.1">
    <property type="nucleotide sequence ID" value="NZ_JRJU01000001.1"/>
</dbReference>
<evidence type="ECO:0000256" key="5">
    <source>
        <dbReference type="ARBA" id="ARBA00022679"/>
    </source>
</evidence>
<dbReference type="InterPro" id="IPR050161">
    <property type="entry name" value="Siro_Cobalamin_biosynth"/>
</dbReference>
<proteinExistence type="inferred from homology"/>
<dbReference type="InterPro" id="IPR003754">
    <property type="entry name" value="4pyrrol_synth_uPrphyn_synth"/>
</dbReference>
<comment type="caution">
    <text evidence="12">The sequence shown here is derived from an EMBL/GenBank/DDBJ whole genome shotgun (WGS) entry which is preliminary data.</text>
</comment>
<dbReference type="PROSITE" id="PS00840">
    <property type="entry name" value="SUMT_2"/>
    <property type="match status" value="1"/>
</dbReference>
<keyword evidence="4 9" id="KW-0489">Methyltransferase</keyword>
<keyword evidence="7" id="KW-0627">Porphyrin biosynthesis</keyword>
<dbReference type="EMBL" id="JRJU01000001">
    <property type="protein sequence ID" value="KHF41781.1"/>
    <property type="molecule type" value="Genomic_DNA"/>
</dbReference>
<dbReference type="SUPFAM" id="SSF53790">
    <property type="entry name" value="Tetrapyrrole methylase"/>
    <property type="match status" value="1"/>
</dbReference>
<keyword evidence="5 9" id="KW-0808">Transferase</keyword>
<dbReference type="NCBIfam" id="TIGR01469">
    <property type="entry name" value="cobA_cysG_Cterm"/>
    <property type="match status" value="1"/>
</dbReference>
<dbReference type="InterPro" id="IPR036108">
    <property type="entry name" value="4pyrrol_syn_uPrphyn_synt_sf"/>
</dbReference>
<dbReference type="NCBIfam" id="NF004790">
    <property type="entry name" value="PRK06136.1"/>
    <property type="match status" value="1"/>
</dbReference>
<evidence type="ECO:0000256" key="7">
    <source>
        <dbReference type="ARBA" id="ARBA00023244"/>
    </source>
</evidence>
<dbReference type="Pfam" id="PF00590">
    <property type="entry name" value="TP_methylase"/>
    <property type="match status" value="1"/>
</dbReference>
<dbReference type="EC" id="2.1.1.107" evidence="2"/>
<dbReference type="InterPro" id="IPR014776">
    <property type="entry name" value="4pyrrole_Mease_sub2"/>
</dbReference>
<accession>A0A0B0IQ33</accession>
<dbReference type="Pfam" id="PF02602">
    <property type="entry name" value="HEM4"/>
    <property type="match status" value="1"/>
</dbReference>
<dbReference type="PANTHER" id="PTHR45790:SF3">
    <property type="entry name" value="S-ADENOSYL-L-METHIONINE-DEPENDENT UROPORPHYRINOGEN III METHYLTRANSFERASE, CHLOROPLASTIC"/>
    <property type="match status" value="1"/>
</dbReference>
<evidence type="ECO:0000256" key="3">
    <source>
        <dbReference type="ARBA" id="ARBA00018323"/>
    </source>
</evidence>
<dbReference type="InterPro" id="IPR006366">
    <property type="entry name" value="CobA/CysG_C"/>
</dbReference>
<dbReference type="Proteomes" id="UP000030832">
    <property type="component" value="Unassembled WGS sequence"/>
</dbReference>
<dbReference type="SUPFAM" id="SSF69618">
    <property type="entry name" value="HemD-like"/>
    <property type="match status" value="1"/>
</dbReference>
<feature type="domain" description="Tetrapyrrole biosynthesis uroporphyrinogen III synthase" evidence="11">
    <location>
        <begin position="406"/>
        <end position="487"/>
    </location>
</feature>
<evidence type="ECO:0000313" key="12">
    <source>
        <dbReference type="EMBL" id="KHF41781.1"/>
    </source>
</evidence>
<comment type="similarity">
    <text evidence="1 9">Belongs to the precorrin methyltransferase family.</text>
</comment>
<dbReference type="CDD" id="cd11642">
    <property type="entry name" value="SUMT"/>
    <property type="match status" value="1"/>
</dbReference>
<evidence type="ECO:0000259" key="11">
    <source>
        <dbReference type="Pfam" id="PF02602"/>
    </source>
</evidence>
<evidence type="ECO:0000313" key="13">
    <source>
        <dbReference type="Proteomes" id="UP000030832"/>
    </source>
</evidence>
<name>A0A0B0IQ33_9BACI</name>
<dbReference type="eggNOG" id="COG0007">
    <property type="taxonomic scope" value="Bacteria"/>
</dbReference>
<dbReference type="FunFam" id="3.40.1010.10:FF:000001">
    <property type="entry name" value="Siroheme synthase"/>
    <property type="match status" value="1"/>
</dbReference>
<dbReference type="PANTHER" id="PTHR45790">
    <property type="entry name" value="SIROHEME SYNTHASE-RELATED"/>
    <property type="match status" value="1"/>
</dbReference>
<feature type="domain" description="Tetrapyrrole methylase" evidence="10">
    <location>
        <begin position="6"/>
        <end position="217"/>
    </location>
</feature>
<organism evidence="12 13">
    <name type="scientific">Halalkalibacter okhensis</name>
    <dbReference type="NCBI Taxonomy" id="333138"/>
    <lineage>
        <taxon>Bacteria</taxon>
        <taxon>Bacillati</taxon>
        <taxon>Bacillota</taxon>
        <taxon>Bacilli</taxon>
        <taxon>Bacillales</taxon>
        <taxon>Bacillaceae</taxon>
        <taxon>Halalkalibacter</taxon>
    </lineage>
</organism>
<dbReference type="InterPro" id="IPR035996">
    <property type="entry name" value="4pyrrol_Methylase_sf"/>
</dbReference>
<dbReference type="PROSITE" id="PS00839">
    <property type="entry name" value="SUMT_1"/>
    <property type="match status" value="1"/>
</dbReference>
<evidence type="ECO:0000256" key="8">
    <source>
        <dbReference type="ARBA" id="ARBA00079776"/>
    </source>
</evidence>
<dbReference type="Gene3D" id="3.40.50.10090">
    <property type="match status" value="2"/>
</dbReference>
<dbReference type="InterPro" id="IPR000878">
    <property type="entry name" value="4pyrrol_Mease"/>
</dbReference>
<dbReference type="FunFam" id="3.30.950.10:FF:000001">
    <property type="entry name" value="Siroheme synthase"/>
    <property type="match status" value="1"/>
</dbReference>
<evidence type="ECO:0000256" key="1">
    <source>
        <dbReference type="ARBA" id="ARBA00005879"/>
    </source>
</evidence>
<dbReference type="GO" id="GO:0032259">
    <property type="term" value="P:methylation"/>
    <property type="evidence" value="ECO:0007669"/>
    <property type="project" value="UniProtKB-KW"/>
</dbReference>